<dbReference type="PROSITE" id="PS51257">
    <property type="entry name" value="PROKAR_LIPOPROTEIN"/>
    <property type="match status" value="1"/>
</dbReference>
<evidence type="ECO:0000313" key="1">
    <source>
        <dbReference type="EMBL" id="HIW10979.1"/>
    </source>
</evidence>
<organism evidence="1 2">
    <name type="scientific">Candidatus Rikenella faecigallinarum</name>
    <dbReference type="NCBI Taxonomy" id="2838745"/>
    <lineage>
        <taxon>Bacteria</taxon>
        <taxon>Pseudomonadati</taxon>
        <taxon>Bacteroidota</taxon>
        <taxon>Bacteroidia</taxon>
        <taxon>Bacteroidales</taxon>
        <taxon>Rikenellaceae</taxon>
        <taxon>Rikenella</taxon>
    </lineage>
</organism>
<proteinExistence type="predicted"/>
<dbReference type="CDD" id="cd13121">
    <property type="entry name" value="BF2867_like_C"/>
    <property type="match status" value="1"/>
</dbReference>
<name>A0A9D1QE79_9BACT</name>
<dbReference type="AlphaFoldDB" id="A0A9D1QE79"/>
<dbReference type="EMBL" id="DXHL01000027">
    <property type="protein sequence ID" value="HIW10979.1"/>
    <property type="molecule type" value="Genomic_DNA"/>
</dbReference>
<dbReference type="InterPro" id="IPR042278">
    <property type="entry name" value="Mfa-like_1_N"/>
</dbReference>
<accession>A0A9D1QE79</accession>
<evidence type="ECO:0000313" key="2">
    <source>
        <dbReference type="Proteomes" id="UP000823926"/>
    </source>
</evidence>
<reference evidence="1" key="2">
    <citation type="submission" date="2021-04" db="EMBL/GenBank/DDBJ databases">
        <authorList>
            <person name="Gilroy R."/>
        </authorList>
    </citation>
    <scope>NUCLEOTIDE SEQUENCE</scope>
    <source>
        <strain evidence="1">ChiBcec15-1070</strain>
    </source>
</reference>
<dbReference type="Proteomes" id="UP000823926">
    <property type="component" value="Unassembled WGS sequence"/>
</dbReference>
<gene>
    <name evidence="1" type="ORF">H9888_05685</name>
</gene>
<reference evidence="1" key="1">
    <citation type="journal article" date="2021" name="PeerJ">
        <title>Extensive microbial diversity within the chicken gut microbiome revealed by metagenomics and culture.</title>
        <authorList>
            <person name="Gilroy R."/>
            <person name="Ravi A."/>
            <person name="Getino M."/>
            <person name="Pursley I."/>
            <person name="Horton D.L."/>
            <person name="Alikhan N.F."/>
            <person name="Baker D."/>
            <person name="Gharbi K."/>
            <person name="Hall N."/>
            <person name="Watson M."/>
            <person name="Adriaenssens E.M."/>
            <person name="Foster-Nyarko E."/>
            <person name="Jarju S."/>
            <person name="Secka A."/>
            <person name="Antonio M."/>
            <person name="Oren A."/>
            <person name="Chaudhuri R.R."/>
            <person name="La Ragione R."/>
            <person name="Hildebrand F."/>
            <person name="Pallen M.J."/>
        </authorList>
    </citation>
    <scope>NUCLEOTIDE SEQUENCE</scope>
    <source>
        <strain evidence="1">ChiBcec15-1070</strain>
    </source>
</reference>
<sequence length="949" mass="103289">MKNVQRNRRRQDHRHTLAAFALTVAGCGLFFSACQKKLDHQFGATDGILRFVVTDTLQWQAGQTAQSTSQLATTSTAPTASKVEGTLEEGRQMYLRAHVTEGIDLGGAAQQGVVTRAEMTTGTYFHTTLGLYAMEHSGTYNTFSANFMENVQATGSVTSGYSTTTKYYVPTGKTIQIFSQAPYLSSSTTNGLAKPTVSGKYLAYQFTTPQWIADQKDICFAQASVSSSNSTATLNYEHAMAAIRFKIDASVEDCHIDTIVLTRVGSVGTVTPHVATGWWSVPTTPKEFSYTGPSGIDHTSGTTTDVFGTDNASGAQKAFFLIPQSIRSIGVRIQARNSKGTTKTLTASLPGSDWSRGKTYTYTLSFNLVGDVNLKVNPVTTSLSETGGDFKFNVTSERDGTFVPYKVQYKKSNNTWADLNTTDYSTMITGSSATGSGTTRTHLLTTPEEYRVQSTYRDQLYNATSQGSQNSPVNLAAGKASANCYIVSAPGWYQIPIVYGNALTSGNQGSEVTNNDVMNKYTDILGYTITQPWIKNDIFPDLQQVLWQDAQGLVQNVQATGDGKYLKFYVAKETIQEGNAVIGVLDSNPKRVIWSWHIWVTTKPETITVQRNAAQGGSATMMLVPLGYVHPGTAIWDQESLTIRFIPQDPDNASQYLEGSASQEITITKSGAQRETPGRYPTYQWGRKDPQLPITTSSTAAQAAKDAPVYPGAGGDRTYLPSTSNRISSLSIADWIKNPHAYYTASGTILPYLWNATLTTTSQTSVLGTSTKSLYDPAPAGYKVPTAGSFDDLVRDIDAWSAGTYLVPEPNVNTGTGGYGLDISSFDLWNKTYGTEASGAGYGYGFAKFWTYSNRNPSTNDYRQPWKIPLLGGRAVSNNFQAGLYGNHAFYWMTGKPKTSTGYCLGMYIDNSGYRPWIDVMGVSPQDGLYAGFLIGDQRNSYAIIPQIE</sequence>
<protein>
    <submittedName>
        <fullName evidence="1">Fimbrillin family protein</fullName>
    </submittedName>
</protein>
<comment type="caution">
    <text evidence="1">The sequence shown here is derived from an EMBL/GenBank/DDBJ whole genome shotgun (WGS) entry which is preliminary data.</text>
</comment>
<dbReference type="Gene3D" id="2.60.40.2620">
    <property type="entry name" value="Fimbrillin-like"/>
    <property type="match status" value="1"/>
</dbReference>